<evidence type="ECO:0000313" key="3">
    <source>
        <dbReference type="Proteomes" id="UP000682892"/>
    </source>
</evidence>
<dbReference type="EMBL" id="CH477238">
    <property type="protein sequence ID" value="EAT46548.1"/>
    <property type="molecule type" value="Genomic_DNA"/>
</dbReference>
<sequence>MESHTPAKNNFQHPTCRGSVGERKKWSARNRNAFTGEQSIIKPERDGALGTGLRKWYPSKCQACGVD</sequence>
<feature type="region of interest" description="Disordered" evidence="1">
    <location>
        <begin position="1"/>
        <end position="31"/>
    </location>
</feature>
<dbReference type="AlphaFoldDB" id="Q17IL2"/>
<organism evidence="2 3">
    <name type="scientific">Aedes aegypti</name>
    <name type="common">Yellowfever mosquito</name>
    <name type="synonym">Culex aegypti</name>
    <dbReference type="NCBI Taxonomy" id="7159"/>
    <lineage>
        <taxon>Eukaryota</taxon>
        <taxon>Metazoa</taxon>
        <taxon>Ecdysozoa</taxon>
        <taxon>Arthropoda</taxon>
        <taxon>Hexapoda</taxon>
        <taxon>Insecta</taxon>
        <taxon>Pterygota</taxon>
        <taxon>Neoptera</taxon>
        <taxon>Endopterygota</taxon>
        <taxon>Diptera</taxon>
        <taxon>Nematocera</taxon>
        <taxon>Culicoidea</taxon>
        <taxon>Culicidae</taxon>
        <taxon>Culicinae</taxon>
        <taxon>Aedini</taxon>
        <taxon>Aedes</taxon>
        <taxon>Stegomyia</taxon>
    </lineage>
</organism>
<proteinExistence type="predicted"/>
<feature type="compositionally biased region" description="Polar residues" evidence="1">
    <location>
        <begin position="1"/>
        <end position="13"/>
    </location>
</feature>
<dbReference type="PaxDb" id="7159-AAEL002314-PA"/>
<protein>
    <submittedName>
        <fullName evidence="2">AAEL002314-PA</fullName>
    </submittedName>
</protein>
<dbReference type="HOGENOM" id="CLU_2814473_0_0_1"/>
<reference evidence="2" key="3">
    <citation type="submission" date="2012-09" db="EMBL/GenBank/DDBJ databases">
        <authorList>
            <consortium name="VectorBase"/>
        </authorList>
    </citation>
    <scope>NUCLEOTIDE SEQUENCE</scope>
    <source>
        <strain evidence="2">Liverpool</strain>
    </source>
</reference>
<reference evidence="2" key="2">
    <citation type="journal article" date="2007" name="Science">
        <title>Genome sequence of Aedes aegypti, a major arbovirus vector.</title>
        <authorList>
            <person name="Nene V."/>
            <person name="Wortman J.R."/>
            <person name="Lawson D."/>
            <person name="Haas B."/>
            <person name="Kodira C."/>
            <person name="Tu Z.J."/>
            <person name="Loftus B."/>
            <person name="Xi Z."/>
            <person name="Megy K."/>
            <person name="Grabherr M."/>
            <person name="Ren Q."/>
            <person name="Zdobnov E.M."/>
            <person name="Lobo N.F."/>
            <person name="Campbell K.S."/>
            <person name="Brown S.E."/>
            <person name="Bonaldo M.F."/>
            <person name="Zhu J."/>
            <person name="Sinkins S.P."/>
            <person name="Hogenkamp D.G."/>
            <person name="Amedeo P."/>
            <person name="Arensburger P."/>
            <person name="Atkinson P.W."/>
            <person name="Bidwell S."/>
            <person name="Biedler J."/>
            <person name="Birney E."/>
            <person name="Bruggner R.V."/>
            <person name="Costas J."/>
            <person name="Coy M.R."/>
            <person name="Crabtree J."/>
            <person name="Crawford M."/>
            <person name="Debruyn B."/>
            <person name="Decaprio D."/>
            <person name="Eiglmeier K."/>
            <person name="Eisenstadt E."/>
            <person name="El-Dorry H."/>
            <person name="Gelbart W.M."/>
            <person name="Gomes S.L."/>
            <person name="Hammond M."/>
            <person name="Hannick L.I."/>
            <person name="Hogan J.R."/>
            <person name="Holmes M.H."/>
            <person name="Jaffe D."/>
            <person name="Johnston J.S."/>
            <person name="Kennedy R.C."/>
            <person name="Koo H."/>
            <person name="Kravitz S."/>
            <person name="Kriventseva E.V."/>
            <person name="Kulp D."/>
            <person name="Labutti K."/>
            <person name="Lee E."/>
            <person name="Li S."/>
            <person name="Lovin D.D."/>
            <person name="Mao C."/>
            <person name="Mauceli E."/>
            <person name="Menck C.F."/>
            <person name="Miller J.R."/>
            <person name="Montgomery P."/>
            <person name="Mori A."/>
            <person name="Nascimento A.L."/>
            <person name="Naveira H.F."/>
            <person name="Nusbaum C."/>
            <person name="O'leary S."/>
            <person name="Orvis J."/>
            <person name="Pertea M."/>
            <person name="Quesneville H."/>
            <person name="Reidenbach K.R."/>
            <person name="Rogers Y.H."/>
            <person name="Roth C.W."/>
            <person name="Schneider J.R."/>
            <person name="Schatz M."/>
            <person name="Shumway M."/>
            <person name="Stanke M."/>
            <person name="Stinson E.O."/>
            <person name="Tubio J.M."/>
            <person name="Vanzee J.P."/>
            <person name="Verjovski-Almeida S."/>
            <person name="Werner D."/>
            <person name="White O."/>
            <person name="Wyder S."/>
            <person name="Zeng Q."/>
            <person name="Zhao Q."/>
            <person name="Zhao Y."/>
            <person name="Hill C.A."/>
            <person name="Raikhel A.S."/>
            <person name="Soares M.B."/>
            <person name="Knudson D.L."/>
            <person name="Lee N.H."/>
            <person name="Galagan J."/>
            <person name="Salzberg S.L."/>
            <person name="Paulsen I.T."/>
            <person name="Dimopoulos G."/>
            <person name="Collins F.H."/>
            <person name="Birren B."/>
            <person name="Fraser-Liggett C.M."/>
            <person name="Severson D.W."/>
        </authorList>
    </citation>
    <scope>NUCLEOTIDE SEQUENCE [LARGE SCALE GENOMIC DNA]</scope>
    <source>
        <strain evidence="2">Liverpool</strain>
    </source>
</reference>
<gene>
    <name evidence="2" type="ORF">AaeL_AAEL002314</name>
</gene>
<evidence type="ECO:0000313" key="2">
    <source>
        <dbReference type="EMBL" id="EAT46548.1"/>
    </source>
</evidence>
<name>Q17IL2_AEDAE</name>
<reference evidence="2" key="1">
    <citation type="submission" date="2005-10" db="EMBL/GenBank/DDBJ databases">
        <authorList>
            <person name="Loftus B.J."/>
            <person name="Nene V.M."/>
            <person name="Hannick L.I."/>
            <person name="Bidwell S."/>
            <person name="Haas B."/>
            <person name="Amedeo P."/>
            <person name="Orvis J."/>
            <person name="Wortman J.R."/>
            <person name="White O.R."/>
            <person name="Salzberg S."/>
            <person name="Shumway M."/>
            <person name="Koo H."/>
            <person name="Zhao Y."/>
            <person name="Holmes M."/>
            <person name="Miller J."/>
            <person name="Schatz M."/>
            <person name="Pop M."/>
            <person name="Pai G."/>
            <person name="Utterback T."/>
            <person name="Rogers Y.-H."/>
            <person name="Kravitz S."/>
            <person name="Fraser C.M."/>
        </authorList>
    </citation>
    <scope>NUCLEOTIDE SEQUENCE</scope>
    <source>
        <strain evidence="2">Liverpool</strain>
    </source>
</reference>
<evidence type="ECO:0000256" key="1">
    <source>
        <dbReference type="SAM" id="MobiDB-lite"/>
    </source>
</evidence>
<accession>Q17IL2</accession>
<dbReference type="Proteomes" id="UP000682892">
    <property type="component" value="Chromosome 2"/>
</dbReference>